<dbReference type="AlphaFoldDB" id="A0A255XPQ0"/>
<dbReference type="PANTHER" id="PTHR42781:SF1">
    <property type="entry name" value="THIAMINE IMPORT ATP-BINDING PROTEIN THIQ"/>
    <property type="match status" value="1"/>
</dbReference>
<dbReference type="PANTHER" id="PTHR42781">
    <property type="entry name" value="SPERMIDINE/PUTRESCINE IMPORT ATP-BINDING PROTEIN POTA"/>
    <property type="match status" value="1"/>
</dbReference>
<evidence type="ECO:0000256" key="2">
    <source>
        <dbReference type="ARBA" id="ARBA00022475"/>
    </source>
</evidence>
<dbReference type="InterPro" id="IPR003593">
    <property type="entry name" value="AAA+_ATPase"/>
</dbReference>
<proteinExistence type="predicted"/>
<dbReference type="GO" id="GO:0016887">
    <property type="term" value="F:ATP hydrolysis activity"/>
    <property type="evidence" value="ECO:0007669"/>
    <property type="project" value="InterPro"/>
</dbReference>
<keyword evidence="1" id="KW-0813">Transport</keyword>
<keyword evidence="4" id="KW-0547">Nucleotide-binding</keyword>
<evidence type="ECO:0000256" key="1">
    <source>
        <dbReference type="ARBA" id="ARBA00022448"/>
    </source>
</evidence>
<evidence type="ECO:0000256" key="3">
    <source>
        <dbReference type="ARBA" id="ARBA00022519"/>
    </source>
</evidence>
<keyword evidence="10" id="KW-1185">Reference proteome</keyword>
<dbReference type="Proteomes" id="UP000216361">
    <property type="component" value="Unassembled WGS sequence"/>
</dbReference>
<name>A0A255XPQ0_9PROT</name>
<dbReference type="Pfam" id="PF00005">
    <property type="entry name" value="ABC_tran"/>
    <property type="match status" value="1"/>
</dbReference>
<protein>
    <recommendedName>
        <fullName evidence="8">ABC transporter domain-containing protein</fullName>
    </recommendedName>
</protein>
<keyword evidence="3" id="KW-0997">Cell inner membrane</keyword>
<dbReference type="SUPFAM" id="SSF52540">
    <property type="entry name" value="P-loop containing nucleoside triphosphate hydrolases"/>
    <property type="match status" value="1"/>
</dbReference>
<dbReference type="InterPro" id="IPR027417">
    <property type="entry name" value="P-loop_NTPase"/>
</dbReference>
<dbReference type="EMBL" id="NOXS01000032">
    <property type="protein sequence ID" value="OYQ18977.1"/>
    <property type="molecule type" value="Genomic_DNA"/>
</dbReference>
<evidence type="ECO:0000313" key="9">
    <source>
        <dbReference type="EMBL" id="OYQ18977.1"/>
    </source>
</evidence>
<evidence type="ECO:0000259" key="8">
    <source>
        <dbReference type="PROSITE" id="PS50893"/>
    </source>
</evidence>
<evidence type="ECO:0000256" key="6">
    <source>
        <dbReference type="ARBA" id="ARBA00022967"/>
    </source>
</evidence>
<dbReference type="PROSITE" id="PS50893">
    <property type="entry name" value="ABC_TRANSPORTER_2"/>
    <property type="match status" value="1"/>
</dbReference>
<reference evidence="9 10" key="1">
    <citation type="submission" date="2017-07" db="EMBL/GenBank/DDBJ databases">
        <title>Elstera cyanobacteriorum sp. nov., a novel bacterium isolated from cyanobacterial aggregates in a eutrophic lake.</title>
        <authorList>
            <person name="Cai H."/>
        </authorList>
    </citation>
    <scope>NUCLEOTIDE SEQUENCE [LARGE SCALE GENOMIC DNA]</scope>
    <source>
        <strain evidence="9 10">TH019</strain>
    </source>
</reference>
<keyword evidence="2" id="KW-1003">Cell membrane</keyword>
<dbReference type="GO" id="GO:0005524">
    <property type="term" value="F:ATP binding"/>
    <property type="evidence" value="ECO:0007669"/>
    <property type="project" value="UniProtKB-KW"/>
</dbReference>
<feature type="domain" description="ABC transporter" evidence="8">
    <location>
        <begin position="1"/>
        <end position="219"/>
    </location>
</feature>
<dbReference type="InterPro" id="IPR003439">
    <property type="entry name" value="ABC_transporter-like_ATP-bd"/>
</dbReference>
<gene>
    <name evidence="9" type="ORF">CHR90_09285</name>
</gene>
<sequence length="222" mass="23437">MKMRFDLRIDAGDFVALIGPSGAGKSTLLNLIAGFETPESGSIRLLGTPVNGLPPARRPVTSVFQENNLFDHLDCGTNVRLGLLPGKTSGTAAEAVAATALGQVGLAGFDKRPARDLSGGQRQRVALARALVRAPTCPILLLDEPFAALGPAQRREMLGLIDGLRRAHGLTVLLVSHHPDEARQAARLSAYLEAGQIRAFEATESLLARTDLPGLTAYLGES</sequence>
<dbReference type="OrthoDB" id="9802264at2"/>
<dbReference type="InterPro" id="IPR017871">
    <property type="entry name" value="ABC_transporter-like_CS"/>
</dbReference>
<keyword evidence="7" id="KW-0472">Membrane</keyword>
<dbReference type="PROSITE" id="PS00211">
    <property type="entry name" value="ABC_TRANSPORTER_1"/>
    <property type="match status" value="1"/>
</dbReference>
<evidence type="ECO:0000313" key="10">
    <source>
        <dbReference type="Proteomes" id="UP000216361"/>
    </source>
</evidence>
<evidence type="ECO:0000256" key="7">
    <source>
        <dbReference type="ARBA" id="ARBA00023136"/>
    </source>
</evidence>
<dbReference type="Gene3D" id="3.40.50.300">
    <property type="entry name" value="P-loop containing nucleotide triphosphate hydrolases"/>
    <property type="match status" value="1"/>
</dbReference>
<keyword evidence="6" id="KW-1278">Translocase</keyword>
<keyword evidence="5" id="KW-0067">ATP-binding</keyword>
<evidence type="ECO:0000256" key="5">
    <source>
        <dbReference type="ARBA" id="ARBA00022840"/>
    </source>
</evidence>
<organism evidence="9 10">
    <name type="scientific">Elstera cyanobacteriorum</name>
    <dbReference type="NCBI Taxonomy" id="2022747"/>
    <lineage>
        <taxon>Bacteria</taxon>
        <taxon>Pseudomonadati</taxon>
        <taxon>Pseudomonadota</taxon>
        <taxon>Alphaproteobacteria</taxon>
        <taxon>Rhodospirillales</taxon>
        <taxon>Rhodospirillaceae</taxon>
        <taxon>Elstera</taxon>
    </lineage>
</organism>
<accession>A0A255XPQ0</accession>
<evidence type="ECO:0000256" key="4">
    <source>
        <dbReference type="ARBA" id="ARBA00022741"/>
    </source>
</evidence>
<dbReference type="SMART" id="SM00382">
    <property type="entry name" value="AAA"/>
    <property type="match status" value="1"/>
</dbReference>
<comment type="caution">
    <text evidence="9">The sequence shown here is derived from an EMBL/GenBank/DDBJ whole genome shotgun (WGS) entry which is preliminary data.</text>
</comment>
<dbReference type="InterPro" id="IPR050093">
    <property type="entry name" value="ABC_SmlMolc_Importer"/>
</dbReference>